<dbReference type="PANTHER" id="PTHR47197:SF3">
    <property type="entry name" value="DIHYDRO-HEME D1 DEHYDROGENASE"/>
    <property type="match status" value="1"/>
</dbReference>
<dbReference type="InterPro" id="IPR011048">
    <property type="entry name" value="Haem_d1_sf"/>
</dbReference>
<evidence type="ECO:0000313" key="2">
    <source>
        <dbReference type="EMBL" id="KAF1021473.1"/>
    </source>
</evidence>
<name>A0A7V8FP86_9BURK</name>
<dbReference type="AlphaFoldDB" id="A0A7V8FP86"/>
<reference evidence="3" key="1">
    <citation type="journal article" date="2020" name="MBio">
        <title>Horizontal gene transfer to a defensive symbiont with a reduced genome amongst a multipartite beetle microbiome.</title>
        <authorList>
            <person name="Waterworth S.C."/>
            <person name="Florez L.V."/>
            <person name="Rees E.R."/>
            <person name="Hertweck C."/>
            <person name="Kaltenpoth M."/>
            <person name="Kwan J.C."/>
        </authorList>
    </citation>
    <scope>NUCLEOTIDE SEQUENCE [LARGE SCALE GENOMIC DNA]</scope>
</reference>
<organism evidence="2 3">
    <name type="scientific">Paracidovorax wautersii</name>
    <dbReference type="NCBI Taxonomy" id="1177982"/>
    <lineage>
        <taxon>Bacteria</taxon>
        <taxon>Pseudomonadati</taxon>
        <taxon>Pseudomonadota</taxon>
        <taxon>Betaproteobacteria</taxon>
        <taxon>Burkholderiales</taxon>
        <taxon>Comamonadaceae</taxon>
        <taxon>Paracidovorax</taxon>
    </lineage>
</organism>
<comment type="caution">
    <text evidence="2">The sequence shown here is derived from an EMBL/GenBank/DDBJ whole genome shotgun (WGS) entry which is preliminary data.</text>
</comment>
<feature type="signal peptide" evidence="1">
    <location>
        <begin position="1"/>
        <end position="28"/>
    </location>
</feature>
<feature type="chain" id="PRO_5030920212" description="DNA-binding beta-propeller fold protein YncE" evidence="1">
    <location>
        <begin position="29"/>
        <end position="381"/>
    </location>
</feature>
<proteinExistence type="predicted"/>
<evidence type="ECO:0000256" key="1">
    <source>
        <dbReference type="SAM" id="SignalP"/>
    </source>
</evidence>
<dbReference type="PROSITE" id="PS51257">
    <property type="entry name" value="PROKAR_LIPOPROTEIN"/>
    <property type="match status" value="1"/>
</dbReference>
<keyword evidence="1" id="KW-0732">Signal</keyword>
<evidence type="ECO:0008006" key="4">
    <source>
        <dbReference type="Google" id="ProtNLM"/>
    </source>
</evidence>
<dbReference type="SUPFAM" id="SSF51004">
    <property type="entry name" value="C-terminal (heme d1) domain of cytochrome cd1-nitrite reductase"/>
    <property type="match status" value="1"/>
</dbReference>
<dbReference type="EMBL" id="WNDQ01000021">
    <property type="protein sequence ID" value="KAF1021473.1"/>
    <property type="molecule type" value="Genomic_DNA"/>
</dbReference>
<evidence type="ECO:0000313" key="3">
    <source>
        <dbReference type="Proteomes" id="UP000461670"/>
    </source>
</evidence>
<protein>
    <recommendedName>
        <fullName evidence="4">DNA-binding beta-propeller fold protein YncE</fullName>
    </recommendedName>
</protein>
<dbReference type="PANTHER" id="PTHR47197">
    <property type="entry name" value="PROTEIN NIRF"/>
    <property type="match status" value="1"/>
</dbReference>
<sequence>MPLDTRLQRTLSSVALAAALALGLAACAQQKTAPAATAAASTDTAAAQAAAQPAADSRVIRRELAHGVYELVYSPVTDAIYVSTAQSITGVKGGVIYKLDPKTLETTGQTYTDLKNFGATTNPAGDTLYVTNSLSSGISAIDVKSGEVKARLKFSDLGPEKKPLGPRQIIYSAANDTLYVGGVGNPGVIWVVDAKTLKLKTRITNAGKWVTGLLLDPAAKRLYAANGGGEVLVINTTTNKIQARWTPGPDEKGNKEYLLLNFAHDPKTHRLFVTDHSQAKTTLVFDDRSGKVIERLPVGDSMGIKLNPVRNELYITQRDAGKLLVLDATSYAVKKSYDLPPNPNSLLISPDGQVLYATVKVGFNKDYSTVGPDSVVRIELE</sequence>
<dbReference type="InterPro" id="IPR015943">
    <property type="entry name" value="WD40/YVTN_repeat-like_dom_sf"/>
</dbReference>
<dbReference type="InterPro" id="IPR051200">
    <property type="entry name" value="Host-pathogen_enzymatic-act"/>
</dbReference>
<accession>A0A7V8FP86</accession>
<dbReference type="Gene3D" id="2.130.10.10">
    <property type="entry name" value="YVTN repeat-like/Quinoprotein amine dehydrogenase"/>
    <property type="match status" value="1"/>
</dbReference>
<gene>
    <name evidence="2" type="primary">yncE_5</name>
    <name evidence="2" type="ORF">GAK30_01823</name>
</gene>
<dbReference type="Proteomes" id="UP000461670">
    <property type="component" value="Unassembled WGS sequence"/>
</dbReference>